<evidence type="ECO:0000256" key="2">
    <source>
        <dbReference type="SAM" id="SignalP"/>
    </source>
</evidence>
<feature type="domain" description="Thioredoxin" evidence="3">
    <location>
        <begin position="18"/>
        <end position="140"/>
    </location>
</feature>
<dbReference type="GO" id="GO:0015035">
    <property type="term" value="F:protein-disulfide reductase activity"/>
    <property type="evidence" value="ECO:0007669"/>
    <property type="project" value="InterPro"/>
</dbReference>
<dbReference type="Proteomes" id="UP000478008">
    <property type="component" value="Unassembled WGS sequence"/>
</dbReference>
<evidence type="ECO:0000259" key="3">
    <source>
        <dbReference type="PROSITE" id="PS51352"/>
    </source>
</evidence>
<dbReference type="CDD" id="cd02947">
    <property type="entry name" value="TRX_family"/>
    <property type="match status" value="1"/>
</dbReference>
<dbReference type="PROSITE" id="PS00194">
    <property type="entry name" value="THIOREDOXIN_1"/>
    <property type="match status" value="1"/>
</dbReference>
<sequence>MLNFVLLVVIVFLINRFLSAKAAQTSSSAYNINPEMSAVKQITSEAEFKEAISASNLVVVDFFATWCGPCKMLAPMIENFAKEYTSTNFYKVDVDQLPNVAASNSVSSMPTLLFFKNGQLLGTVIGANPGAVKQNLAKLA</sequence>
<dbReference type="InterPro" id="IPR036249">
    <property type="entry name" value="Thioredoxin-like_sf"/>
</dbReference>
<dbReference type="SUPFAM" id="SSF52833">
    <property type="entry name" value="Thioredoxin-like"/>
    <property type="match status" value="1"/>
</dbReference>
<dbReference type="PROSITE" id="PS51352">
    <property type="entry name" value="THIOREDOXIN_2"/>
    <property type="match status" value="1"/>
</dbReference>
<keyword evidence="5" id="KW-1185">Reference proteome</keyword>
<gene>
    <name evidence="4" type="primary">TRX3</name>
    <name evidence="4" type="ORF">DEBR0S6_04676G</name>
</gene>
<protein>
    <submittedName>
        <fullName evidence="4">DEBR0S6_04676g1_1</fullName>
    </submittedName>
</protein>
<feature type="signal peptide" evidence="2">
    <location>
        <begin position="1"/>
        <end position="22"/>
    </location>
</feature>
<dbReference type="PRINTS" id="PR00421">
    <property type="entry name" value="THIOREDOXIN"/>
</dbReference>
<name>A0A7D9D0D1_DEKBR</name>
<evidence type="ECO:0000313" key="4">
    <source>
        <dbReference type="EMBL" id="VUG19971.1"/>
    </source>
</evidence>
<evidence type="ECO:0000313" key="5">
    <source>
        <dbReference type="Proteomes" id="UP000478008"/>
    </source>
</evidence>
<dbReference type="InterPro" id="IPR013766">
    <property type="entry name" value="Thioredoxin_domain"/>
</dbReference>
<keyword evidence="1" id="KW-1015">Disulfide bond</keyword>
<dbReference type="FunFam" id="3.40.30.10:FF:000245">
    <property type="entry name" value="Thioredoxin"/>
    <property type="match status" value="1"/>
</dbReference>
<evidence type="ECO:0000256" key="1">
    <source>
        <dbReference type="ARBA" id="ARBA00023157"/>
    </source>
</evidence>
<dbReference type="NCBIfam" id="TIGR01068">
    <property type="entry name" value="thioredoxin"/>
    <property type="match status" value="1"/>
</dbReference>
<dbReference type="Gene3D" id="3.40.30.10">
    <property type="entry name" value="Glutaredoxin"/>
    <property type="match status" value="1"/>
</dbReference>
<dbReference type="InterPro" id="IPR017937">
    <property type="entry name" value="Thioredoxin_CS"/>
</dbReference>
<proteinExistence type="predicted"/>
<organism evidence="4 5">
    <name type="scientific">Dekkera bruxellensis</name>
    <name type="common">Brettanomyces custersii</name>
    <dbReference type="NCBI Taxonomy" id="5007"/>
    <lineage>
        <taxon>Eukaryota</taxon>
        <taxon>Fungi</taxon>
        <taxon>Dikarya</taxon>
        <taxon>Ascomycota</taxon>
        <taxon>Saccharomycotina</taxon>
        <taxon>Pichiomycetes</taxon>
        <taxon>Pichiales</taxon>
        <taxon>Pichiaceae</taxon>
        <taxon>Brettanomyces</taxon>
    </lineage>
</organism>
<dbReference type="EMBL" id="CABFWN010000006">
    <property type="protein sequence ID" value="VUG19971.1"/>
    <property type="molecule type" value="Genomic_DNA"/>
</dbReference>
<reference evidence="4 5" key="1">
    <citation type="submission" date="2019-07" db="EMBL/GenBank/DDBJ databases">
        <authorList>
            <person name="Friedrich A."/>
            <person name="Schacherer J."/>
        </authorList>
    </citation>
    <scope>NUCLEOTIDE SEQUENCE [LARGE SCALE GENOMIC DNA]</scope>
</reference>
<dbReference type="AlphaFoldDB" id="A0A7D9D0D1"/>
<keyword evidence="2" id="KW-0732">Signal</keyword>
<dbReference type="Pfam" id="PF00085">
    <property type="entry name" value="Thioredoxin"/>
    <property type="match status" value="1"/>
</dbReference>
<feature type="chain" id="PRO_5028969074" evidence="2">
    <location>
        <begin position="23"/>
        <end position="140"/>
    </location>
</feature>
<accession>A0A7D9D0D1</accession>
<dbReference type="PANTHER" id="PTHR46115">
    <property type="entry name" value="THIOREDOXIN-LIKE PROTEIN 1"/>
    <property type="match status" value="1"/>
</dbReference>
<dbReference type="InterPro" id="IPR005746">
    <property type="entry name" value="Thioredoxin"/>
</dbReference>